<feature type="compositionally biased region" description="Polar residues" evidence="8">
    <location>
        <begin position="11"/>
        <end position="25"/>
    </location>
</feature>
<gene>
    <name evidence="9" type="ORF">GSCOC_T00039210001</name>
</gene>
<feature type="compositionally biased region" description="Low complexity" evidence="8">
    <location>
        <begin position="347"/>
        <end position="368"/>
    </location>
</feature>
<feature type="region of interest" description="Disordered" evidence="8">
    <location>
        <begin position="121"/>
        <end position="187"/>
    </location>
</feature>
<dbReference type="FunCoup" id="A0A068V040">
    <property type="interactions" value="2841"/>
</dbReference>
<evidence type="ECO:0000313" key="10">
    <source>
        <dbReference type="Proteomes" id="UP000295252"/>
    </source>
</evidence>
<dbReference type="Pfam" id="PF01086">
    <property type="entry name" value="Clathrin_lg_ch"/>
    <property type="match status" value="1"/>
</dbReference>
<keyword evidence="6 7" id="KW-0968">Cytoplasmic vesicle</keyword>
<organism evidence="9 10">
    <name type="scientific">Coffea canephora</name>
    <name type="common">Robusta coffee</name>
    <dbReference type="NCBI Taxonomy" id="49390"/>
    <lineage>
        <taxon>Eukaryota</taxon>
        <taxon>Viridiplantae</taxon>
        <taxon>Streptophyta</taxon>
        <taxon>Embryophyta</taxon>
        <taxon>Tracheophyta</taxon>
        <taxon>Spermatophyta</taxon>
        <taxon>Magnoliopsida</taxon>
        <taxon>eudicotyledons</taxon>
        <taxon>Gunneridae</taxon>
        <taxon>Pentapetalae</taxon>
        <taxon>asterids</taxon>
        <taxon>lamiids</taxon>
        <taxon>Gentianales</taxon>
        <taxon>Rubiaceae</taxon>
        <taxon>Ixoroideae</taxon>
        <taxon>Gardenieae complex</taxon>
        <taxon>Bertiereae - Coffeeae clade</taxon>
        <taxon>Coffeeae</taxon>
        <taxon>Coffea</taxon>
    </lineage>
</organism>
<feature type="region of interest" description="Disordered" evidence="8">
    <location>
        <begin position="1"/>
        <end position="25"/>
    </location>
</feature>
<evidence type="ECO:0000313" key="9">
    <source>
        <dbReference type="EMBL" id="CDP14036.1"/>
    </source>
</evidence>
<evidence type="ECO:0000256" key="6">
    <source>
        <dbReference type="ARBA" id="ARBA00023329"/>
    </source>
</evidence>
<dbReference type="PhylomeDB" id="A0A068V040"/>
<comment type="subcellular location">
    <subcellularLocation>
        <location evidence="2 7">Cytoplasmic vesicle membrane</location>
        <topology evidence="2 7">Peripheral membrane protein</topology>
        <orientation evidence="2 7">Cytoplasmic side</orientation>
    </subcellularLocation>
    <subcellularLocation>
        <location evidence="7">Membrane</location>
        <location evidence="7">Coated pit</location>
        <topology evidence="7">Peripheral membrane protein</topology>
        <orientation evidence="7">Cytoplasmic side</orientation>
    </subcellularLocation>
    <text evidence="7">Cytoplasmic face of coated pits and vesicles.</text>
</comment>
<dbReference type="OMA" id="CETNIAT"/>
<evidence type="ECO:0000256" key="2">
    <source>
        <dbReference type="ARBA" id="ARBA00004180"/>
    </source>
</evidence>
<dbReference type="GO" id="GO:0072583">
    <property type="term" value="P:clathrin-dependent endocytosis"/>
    <property type="evidence" value="ECO:0007669"/>
    <property type="project" value="TreeGrafter"/>
</dbReference>
<dbReference type="Proteomes" id="UP000295252">
    <property type="component" value="Chromosome IV"/>
</dbReference>
<keyword evidence="4 7" id="KW-0472">Membrane</keyword>
<evidence type="ECO:0000256" key="1">
    <source>
        <dbReference type="ARBA" id="ARBA00003913"/>
    </source>
</evidence>
<dbReference type="EMBL" id="HG739162">
    <property type="protein sequence ID" value="CDP14036.1"/>
    <property type="molecule type" value="Genomic_DNA"/>
</dbReference>
<feature type="compositionally biased region" description="Polar residues" evidence="8">
    <location>
        <begin position="50"/>
        <end position="63"/>
    </location>
</feature>
<dbReference type="PANTHER" id="PTHR10639">
    <property type="entry name" value="CLATHRIN LIGHT CHAIN"/>
    <property type="match status" value="1"/>
</dbReference>
<dbReference type="OrthoDB" id="782264at2759"/>
<keyword evidence="10" id="KW-1185">Reference proteome</keyword>
<evidence type="ECO:0000256" key="3">
    <source>
        <dbReference type="ARBA" id="ARBA00005263"/>
    </source>
</evidence>
<feature type="compositionally biased region" description="Polar residues" evidence="8">
    <location>
        <begin position="133"/>
        <end position="146"/>
    </location>
</feature>
<sequence length="368" mass="40307">MLKVEHIRPTFATSEGPNASPLNRENFIRSSVMDSPNFSTLSCPPYKDSGNLQPNAFSISANSEPEGRETMSSSFTDSYGQSGGDDSPAGSSRPFDDGYLGYDPRLSSQRFDSFSNFVESESVKDSAADDSPVLTSHTIAESSSPTPIHVSGGGFSSDFAELSPESNGKPFEDGHAESKGPILPPPAEMQAEEGYALREWRRQNAIRLEENEKREKQLLSQIIDEADLYKLEFYKKRQITCESNKSTNRDREKVFLASQEKFHAEADKNYWKSIAELIPNEVPTIEKKGKKDQEKKPSLIVIQGPKPGKPTDLARLRQILVKLKHNTPNHLKHSPPPAPATTKDSKSAIAAAADATSATVSPAPVIVA</sequence>
<evidence type="ECO:0000256" key="4">
    <source>
        <dbReference type="ARBA" id="ARBA00023136"/>
    </source>
</evidence>
<keyword evidence="5 7" id="KW-0168">Coated pit</keyword>
<reference evidence="10" key="1">
    <citation type="journal article" date="2014" name="Science">
        <title>The coffee genome provides insight into the convergent evolution of caffeine biosynthesis.</title>
        <authorList>
            <person name="Denoeud F."/>
            <person name="Carretero-Paulet L."/>
            <person name="Dereeper A."/>
            <person name="Droc G."/>
            <person name="Guyot R."/>
            <person name="Pietrella M."/>
            <person name="Zheng C."/>
            <person name="Alberti A."/>
            <person name="Anthony F."/>
            <person name="Aprea G."/>
            <person name="Aury J.M."/>
            <person name="Bento P."/>
            <person name="Bernard M."/>
            <person name="Bocs S."/>
            <person name="Campa C."/>
            <person name="Cenci A."/>
            <person name="Combes M.C."/>
            <person name="Crouzillat D."/>
            <person name="Da Silva C."/>
            <person name="Daddiego L."/>
            <person name="De Bellis F."/>
            <person name="Dussert S."/>
            <person name="Garsmeur O."/>
            <person name="Gayraud T."/>
            <person name="Guignon V."/>
            <person name="Jahn K."/>
            <person name="Jamilloux V."/>
            <person name="Joet T."/>
            <person name="Labadie K."/>
            <person name="Lan T."/>
            <person name="Leclercq J."/>
            <person name="Lepelley M."/>
            <person name="Leroy T."/>
            <person name="Li L.T."/>
            <person name="Librado P."/>
            <person name="Lopez L."/>
            <person name="Munoz A."/>
            <person name="Noel B."/>
            <person name="Pallavicini A."/>
            <person name="Perrotta G."/>
            <person name="Poncet V."/>
            <person name="Pot D."/>
            <person name="Priyono X."/>
            <person name="Rigoreau M."/>
            <person name="Rouard M."/>
            <person name="Rozas J."/>
            <person name="Tranchant-Dubreuil C."/>
            <person name="VanBuren R."/>
            <person name="Zhang Q."/>
            <person name="Andrade A.C."/>
            <person name="Argout X."/>
            <person name="Bertrand B."/>
            <person name="de Kochko A."/>
            <person name="Graziosi G."/>
            <person name="Henry R.J."/>
            <person name="Jayarama X."/>
            <person name="Ming R."/>
            <person name="Nagai C."/>
            <person name="Rounsley S."/>
            <person name="Sankoff D."/>
            <person name="Giuliano G."/>
            <person name="Albert V.A."/>
            <person name="Wincker P."/>
            <person name="Lashermes P."/>
        </authorList>
    </citation>
    <scope>NUCLEOTIDE SEQUENCE [LARGE SCALE GENOMIC DNA]</scope>
    <source>
        <strain evidence="10">cv. DH200-94</strain>
    </source>
</reference>
<dbReference type="GO" id="GO:0030132">
    <property type="term" value="C:clathrin coat of coated pit"/>
    <property type="evidence" value="ECO:0007669"/>
    <property type="project" value="InterPro"/>
</dbReference>
<feature type="region of interest" description="Disordered" evidence="8">
    <location>
        <begin position="44"/>
        <end position="104"/>
    </location>
</feature>
<feature type="compositionally biased region" description="Polar residues" evidence="8">
    <location>
        <begin position="70"/>
        <end position="80"/>
    </location>
</feature>
<dbReference type="GO" id="GO:0032050">
    <property type="term" value="F:clathrin heavy chain binding"/>
    <property type="evidence" value="ECO:0007669"/>
    <property type="project" value="TreeGrafter"/>
</dbReference>
<evidence type="ECO:0000256" key="7">
    <source>
        <dbReference type="RuleBase" id="RU363137"/>
    </source>
</evidence>
<name>A0A068V040_COFCA</name>
<dbReference type="AlphaFoldDB" id="A0A068V040"/>
<dbReference type="GO" id="GO:0006886">
    <property type="term" value="P:intracellular protein transport"/>
    <property type="evidence" value="ECO:0007669"/>
    <property type="project" value="InterPro"/>
</dbReference>
<dbReference type="Gramene" id="CDP14036">
    <property type="protein sequence ID" value="CDP14036"/>
    <property type="gene ID" value="GSCOC_T00039210001"/>
</dbReference>
<evidence type="ECO:0000256" key="8">
    <source>
        <dbReference type="SAM" id="MobiDB-lite"/>
    </source>
</evidence>
<feature type="region of interest" description="Disordered" evidence="8">
    <location>
        <begin position="325"/>
        <end position="368"/>
    </location>
</feature>
<dbReference type="PANTHER" id="PTHR10639:SF24">
    <property type="entry name" value="CLATHRIN LIGHT CHAIN 3"/>
    <property type="match status" value="1"/>
</dbReference>
<dbReference type="InterPro" id="IPR000996">
    <property type="entry name" value="Clathrin_L-chain"/>
</dbReference>
<dbReference type="GO" id="GO:0030130">
    <property type="term" value="C:clathrin coat of trans-Golgi network vesicle"/>
    <property type="evidence" value="ECO:0007669"/>
    <property type="project" value="InterPro"/>
</dbReference>
<proteinExistence type="inferred from homology"/>
<evidence type="ECO:0000256" key="5">
    <source>
        <dbReference type="ARBA" id="ARBA00023176"/>
    </source>
</evidence>
<dbReference type="InParanoid" id="A0A068V040"/>
<dbReference type="GO" id="GO:0005198">
    <property type="term" value="F:structural molecule activity"/>
    <property type="evidence" value="ECO:0007669"/>
    <property type="project" value="InterPro"/>
</dbReference>
<comment type="function">
    <text evidence="1 7">Clathrin is the major protein of the polyhedral coat of coated pits and vesicles.</text>
</comment>
<accession>A0A068V040</accession>
<protein>
    <recommendedName>
        <fullName evidence="7">Clathrin light chain</fullName>
    </recommendedName>
</protein>
<dbReference type="STRING" id="49390.A0A068V040"/>
<comment type="similarity">
    <text evidence="3 7">Belongs to the clathrin light chain family.</text>
</comment>